<proteinExistence type="predicted"/>
<dbReference type="InterPro" id="IPR008984">
    <property type="entry name" value="SMAD_FHA_dom_sf"/>
</dbReference>
<name>A0A1H6ZVF7_9MICO</name>
<dbReference type="InterPro" id="IPR000253">
    <property type="entry name" value="FHA_dom"/>
</dbReference>
<dbReference type="STRING" id="1043493.SAMN05421637_2218"/>
<dbReference type="SUPFAM" id="SSF49879">
    <property type="entry name" value="SMAD/FHA domain"/>
    <property type="match status" value="1"/>
</dbReference>
<feature type="domain" description="FHA" evidence="3">
    <location>
        <begin position="101"/>
        <end position="150"/>
    </location>
</feature>
<feature type="compositionally biased region" description="Basic and acidic residues" evidence="2">
    <location>
        <begin position="43"/>
        <end position="56"/>
    </location>
</feature>
<dbReference type="RefSeq" id="WP_042214845.1">
    <property type="nucleotide sequence ID" value="NZ_BBLU01000007.1"/>
</dbReference>
<keyword evidence="1" id="KW-0597">Phosphoprotein</keyword>
<evidence type="ECO:0000313" key="4">
    <source>
        <dbReference type="EMBL" id="SEJ56636.1"/>
    </source>
</evidence>
<dbReference type="Pfam" id="PF00498">
    <property type="entry name" value="FHA"/>
    <property type="match status" value="1"/>
</dbReference>
<dbReference type="Proteomes" id="UP000183315">
    <property type="component" value="Unassembled WGS sequence"/>
</dbReference>
<reference evidence="5" key="1">
    <citation type="submission" date="2016-10" db="EMBL/GenBank/DDBJ databases">
        <authorList>
            <person name="Varghese N."/>
        </authorList>
    </citation>
    <scope>NUCLEOTIDE SEQUENCE [LARGE SCALE GENOMIC DNA]</scope>
    <source>
        <strain evidence="5">DSM 24868</strain>
    </source>
</reference>
<dbReference type="AlphaFoldDB" id="A0A1H6ZVF7"/>
<evidence type="ECO:0000256" key="2">
    <source>
        <dbReference type="SAM" id="MobiDB-lite"/>
    </source>
</evidence>
<protein>
    <submittedName>
        <fullName evidence="4">FHA domain-containing protein</fullName>
    </submittedName>
</protein>
<dbReference type="eggNOG" id="COG1716">
    <property type="taxonomic scope" value="Bacteria"/>
</dbReference>
<gene>
    <name evidence="4" type="ORF">SAMN05421637_2218</name>
</gene>
<dbReference type="InterPro" id="IPR050923">
    <property type="entry name" value="Cell_Proc_Reg/RNA_Proc"/>
</dbReference>
<evidence type="ECO:0000256" key="1">
    <source>
        <dbReference type="ARBA" id="ARBA00022553"/>
    </source>
</evidence>
<dbReference type="PANTHER" id="PTHR23308">
    <property type="entry name" value="NUCLEAR INHIBITOR OF PROTEIN PHOSPHATASE-1"/>
    <property type="match status" value="1"/>
</dbReference>
<dbReference type="EMBL" id="FNZI01000005">
    <property type="protein sequence ID" value="SEJ56636.1"/>
    <property type="molecule type" value="Genomic_DNA"/>
</dbReference>
<dbReference type="OrthoDB" id="277520at2"/>
<evidence type="ECO:0000313" key="5">
    <source>
        <dbReference type="Proteomes" id="UP000183315"/>
    </source>
</evidence>
<dbReference type="Gene3D" id="2.60.200.20">
    <property type="match status" value="1"/>
</dbReference>
<evidence type="ECO:0000259" key="3">
    <source>
        <dbReference type="PROSITE" id="PS50006"/>
    </source>
</evidence>
<organism evidence="4 5">
    <name type="scientific">Demequina mangrovi</name>
    <dbReference type="NCBI Taxonomy" id="1043493"/>
    <lineage>
        <taxon>Bacteria</taxon>
        <taxon>Bacillati</taxon>
        <taxon>Actinomycetota</taxon>
        <taxon>Actinomycetes</taxon>
        <taxon>Micrococcales</taxon>
        <taxon>Demequinaceae</taxon>
        <taxon>Demequina</taxon>
    </lineage>
</organism>
<accession>A0A1H6ZVF7</accession>
<sequence length="173" mass="18498">MSQLSITLLRMGFLVLLWTLVLSAIAVLRADLYGTRITARGRGRESRRDAEARAEKTASPSRAATGIRTGSISTREPSAAHLAVTSGPLKGTTIPLGAAPVLVGRASTCTLVIDDDYCSAKHCRIYLEGDRWMVEDLGSTNGTYLGNQRVTDPVPFRAGDVVRIGATALELRA</sequence>
<dbReference type="SMART" id="SM00240">
    <property type="entry name" value="FHA"/>
    <property type="match status" value="1"/>
</dbReference>
<dbReference type="CDD" id="cd00060">
    <property type="entry name" value="FHA"/>
    <property type="match status" value="1"/>
</dbReference>
<feature type="region of interest" description="Disordered" evidence="2">
    <location>
        <begin position="43"/>
        <end position="65"/>
    </location>
</feature>
<dbReference type="PROSITE" id="PS50006">
    <property type="entry name" value="FHA_DOMAIN"/>
    <property type="match status" value="1"/>
</dbReference>
<keyword evidence="5" id="KW-1185">Reference proteome</keyword>